<accession>A0A9P6DLS3</accession>
<reference evidence="1" key="1">
    <citation type="journal article" date="2020" name="Nat. Commun.">
        <title>Large-scale genome sequencing of mycorrhizal fungi provides insights into the early evolution of symbiotic traits.</title>
        <authorList>
            <person name="Miyauchi S."/>
            <person name="Kiss E."/>
            <person name="Kuo A."/>
            <person name="Drula E."/>
            <person name="Kohler A."/>
            <person name="Sanchez-Garcia M."/>
            <person name="Morin E."/>
            <person name="Andreopoulos B."/>
            <person name="Barry K.W."/>
            <person name="Bonito G."/>
            <person name="Buee M."/>
            <person name="Carver A."/>
            <person name="Chen C."/>
            <person name="Cichocki N."/>
            <person name="Clum A."/>
            <person name="Culley D."/>
            <person name="Crous P.W."/>
            <person name="Fauchery L."/>
            <person name="Girlanda M."/>
            <person name="Hayes R.D."/>
            <person name="Keri Z."/>
            <person name="LaButti K."/>
            <person name="Lipzen A."/>
            <person name="Lombard V."/>
            <person name="Magnuson J."/>
            <person name="Maillard F."/>
            <person name="Murat C."/>
            <person name="Nolan M."/>
            <person name="Ohm R.A."/>
            <person name="Pangilinan J."/>
            <person name="Pereira M.F."/>
            <person name="Perotto S."/>
            <person name="Peter M."/>
            <person name="Pfister S."/>
            <person name="Riley R."/>
            <person name="Sitrit Y."/>
            <person name="Stielow J.B."/>
            <person name="Szollosi G."/>
            <person name="Zifcakova L."/>
            <person name="Stursova M."/>
            <person name="Spatafora J.W."/>
            <person name="Tedersoo L."/>
            <person name="Vaario L.M."/>
            <person name="Yamada A."/>
            <person name="Yan M."/>
            <person name="Wang P."/>
            <person name="Xu J."/>
            <person name="Bruns T."/>
            <person name="Baldrian P."/>
            <person name="Vilgalys R."/>
            <person name="Dunand C."/>
            <person name="Henrissat B."/>
            <person name="Grigoriev I.V."/>
            <person name="Hibbett D."/>
            <person name="Nagy L.G."/>
            <person name="Martin F.M."/>
        </authorList>
    </citation>
    <scope>NUCLEOTIDE SEQUENCE</scope>
    <source>
        <strain evidence="1">UP504</strain>
    </source>
</reference>
<keyword evidence="2" id="KW-1185">Reference proteome</keyword>
<organism evidence="1 2">
    <name type="scientific">Hydnum rufescens UP504</name>
    <dbReference type="NCBI Taxonomy" id="1448309"/>
    <lineage>
        <taxon>Eukaryota</taxon>
        <taxon>Fungi</taxon>
        <taxon>Dikarya</taxon>
        <taxon>Basidiomycota</taxon>
        <taxon>Agaricomycotina</taxon>
        <taxon>Agaricomycetes</taxon>
        <taxon>Cantharellales</taxon>
        <taxon>Hydnaceae</taxon>
        <taxon>Hydnum</taxon>
    </lineage>
</organism>
<protein>
    <submittedName>
        <fullName evidence="1">Uncharacterized protein</fullName>
    </submittedName>
</protein>
<feature type="non-terminal residue" evidence="1">
    <location>
        <position position="90"/>
    </location>
</feature>
<dbReference type="EMBL" id="MU129592">
    <property type="protein sequence ID" value="KAF9502810.1"/>
    <property type="molecule type" value="Genomic_DNA"/>
</dbReference>
<dbReference type="OrthoDB" id="14446at2759"/>
<evidence type="ECO:0000313" key="2">
    <source>
        <dbReference type="Proteomes" id="UP000886523"/>
    </source>
</evidence>
<dbReference type="AlphaFoldDB" id="A0A9P6DLS3"/>
<comment type="caution">
    <text evidence="1">The sequence shown here is derived from an EMBL/GenBank/DDBJ whole genome shotgun (WGS) entry which is preliminary data.</text>
</comment>
<gene>
    <name evidence="1" type="ORF">BS47DRAFT_1356702</name>
</gene>
<evidence type="ECO:0000313" key="1">
    <source>
        <dbReference type="EMBL" id="KAF9502810.1"/>
    </source>
</evidence>
<proteinExistence type="predicted"/>
<name>A0A9P6DLS3_9AGAM</name>
<dbReference type="Proteomes" id="UP000886523">
    <property type="component" value="Unassembled WGS sequence"/>
</dbReference>
<sequence>MQKSSLVVQPKIMQAQEYGLTKERIMITPKMNILQIPIIDEFSASSKSMRTAKFAAEKDFGPKILAEHLALIVVPFHSPPQSPIQRLSLY</sequence>